<comment type="caution">
    <text evidence="1">The sequence shown here is derived from an EMBL/GenBank/DDBJ whole genome shotgun (WGS) entry which is preliminary data.</text>
</comment>
<sequence length="114" mass="13219">WEKHFSFQKSCGLGTSLTAILYGITQNPETLDYMIIMTYIEQGSLRHQLPKLANKEIFNVWRSSDEFNYSSTELNSSTPIHPNAIYTGKHYKFTDLPDPVNSIEIPHFNKEKYT</sequence>
<dbReference type="EMBL" id="CAJVPW010023119">
    <property type="protein sequence ID" value="CAG8700136.1"/>
    <property type="molecule type" value="Genomic_DNA"/>
</dbReference>
<name>A0ACA9PDI0_9GLOM</name>
<feature type="non-terminal residue" evidence="1">
    <location>
        <position position="1"/>
    </location>
</feature>
<evidence type="ECO:0000313" key="2">
    <source>
        <dbReference type="Proteomes" id="UP000789366"/>
    </source>
</evidence>
<dbReference type="Proteomes" id="UP000789366">
    <property type="component" value="Unassembled WGS sequence"/>
</dbReference>
<accession>A0ACA9PDI0</accession>
<gene>
    <name evidence="1" type="ORF">SPELUC_LOCUS11232</name>
</gene>
<protein>
    <submittedName>
        <fullName evidence="1">4165_t:CDS:1</fullName>
    </submittedName>
</protein>
<evidence type="ECO:0000313" key="1">
    <source>
        <dbReference type="EMBL" id="CAG8700136.1"/>
    </source>
</evidence>
<feature type="non-terminal residue" evidence="1">
    <location>
        <position position="114"/>
    </location>
</feature>
<reference evidence="1" key="1">
    <citation type="submission" date="2021-06" db="EMBL/GenBank/DDBJ databases">
        <authorList>
            <person name="Kallberg Y."/>
            <person name="Tangrot J."/>
            <person name="Rosling A."/>
        </authorList>
    </citation>
    <scope>NUCLEOTIDE SEQUENCE</scope>
    <source>
        <strain evidence="1">28 12/20/2015</strain>
    </source>
</reference>
<keyword evidence="2" id="KW-1185">Reference proteome</keyword>
<proteinExistence type="predicted"/>
<organism evidence="1 2">
    <name type="scientific">Cetraspora pellucida</name>
    <dbReference type="NCBI Taxonomy" id="1433469"/>
    <lineage>
        <taxon>Eukaryota</taxon>
        <taxon>Fungi</taxon>
        <taxon>Fungi incertae sedis</taxon>
        <taxon>Mucoromycota</taxon>
        <taxon>Glomeromycotina</taxon>
        <taxon>Glomeromycetes</taxon>
        <taxon>Diversisporales</taxon>
        <taxon>Gigasporaceae</taxon>
        <taxon>Cetraspora</taxon>
    </lineage>
</organism>